<dbReference type="PANTHER" id="PTHR14255">
    <property type="entry name" value="CEREBLON"/>
    <property type="match status" value="1"/>
</dbReference>
<dbReference type="GO" id="GO:0000428">
    <property type="term" value="C:DNA-directed RNA polymerase complex"/>
    <property type="evidence" value="ECO:0007669"/>
    <property type="project" value="UniProtKB-KW"/>
</dbReference>
<keyword evidence="4 6" id="KW-1133">Transmembrane helix</keyword>
<name>A0A5B6VZN3_9ROSI</name>
<accession>A0A5B6VZN3</accession>
<dbReference type="PANTHER" id="PTHR14255:SF31">
    <property type="entry name" value="SULFITE EXPORTER TAUE_SAFE FAMILY PROTEIN 3-LIKE"/>
    <property type="match status" value="1"/>
</dbReference>
<comment type="subcellular location">
    <subcellularLocation>
        <location evidence="1">Membrane</location>
        <topology evidence="1">Multi-pass membrane protein</topology>
    </subcellularLocation>
</comment>
<dbReference type="GO" id="GO:0016020">
    <property type="term" value="C:membrane"/>
    <property type="evidence" value="ECO:0007669"/>
    <property type="project" value="UniProtKB-SubCell"/>
</dbReference>
<comment type="similarity">
    <text evidence="2">Belongs to the 4-toluene sulfonate uptake permease (TSUP) (TC 2.A.102) family.</text>
</comment>
<keyword evidence="5 6" id="KW-0472">Membrane</keyword>
<feature type="transmembrane region" description="Helical" evidence="6">
    <location>
        <begin position="77"/>
        <end position="107"/>
    </location>
</feature>
<reference evidence="8" key="1">
    <citation type="journal article" date="2019" name="Plant Biotechnol. J.">
        <title>Genome sequencing of the Australian wild diploid species Gossypium australe highlights disease resistance and delayed gland morphogenesis.</title>
        <authorList>
            <person name="Cai Y."/>
            <person name="Cai X."/>
            <person name="Wang Q."/>
            <person name="Wang P."/>
            <person name="Zhang Y."/>
            <person name="Cai C."/>
            <person name="Xu Y."/>
            <person name="Wang K."/>
            <person name="Zhou Z."/>
            <person name="Wang C."/>
            <person name="Geng S."/>
            <person name="Li B."/>
            <person name="Dong Q."/>
            <person name="Hou Y."/>
            <person name="Wang H."/>
            <person name="Ai P."/>
            <person name="Liu Z."/>
            <person name="Yi F."/>
            <person name="Sun M."/>
            <person name="An G."/>
            <person name="Cheng J."/>
            <person name="Zhang Y."/>
            <person name="Shi Q."/>
            <person name="Xie Y."/>
            <person name="Shi X."/>
            <person name="Chang Y."/>
            <person name="Huang F."/>
            <person name="Chen Y."/>
            <person name="Hong S."/>
            <person name="Mi L."/>
            <person name="Sun Q."/>
            <person name="Zhang L."/>
            <person name="Zhou B."/>
            <person name="Peng R."/>
            <person name="Zhang X."/>
            <person name="Liu F."/>
        </authorList>
    </citation>
    <scope>NUCLEOTIDE SEQUENCE [LARGE SCALE GENOMIC DNA]</scope>
    <source>
        <strain evidence="8">cv. PA1801</strain>
    </source>
</reference>
<keyword evidence="7" id="KW-0804">Transcription</keyword>
<dbReference type="Proteomes" id="UP000325315">
    <property type="component" value="Unassembled WGS sequence"/>
</dbReference>
<dbReference type="EMBL" id="SMMG02000005">
    <property type="protein sequence ID" value="KAA3474368.1"/>
    <property type="molecule type" value="Genomic_DNA"/>
</dbReference>
<dbReference type="GO" id="GO:0031464">
    <property type="term" value="C:Cul4A-RING E3 ubiquitin ligase complex"/>
    <property type="evidence" value="ECO:0007669"/>
    <property type="project" value="TreeGrafter"/>
</dbReference>
<dbReference type="OrthoDB" id="434519at2759"/>
<feature type="transmembrane region" description="Helical" evidence="6">
    <location>
        <begin position="299"/>
        <end position="323"/>
    </location>
</feature>
<gene>
    <name evidence="7" type="ORF">EPI10_024663</name>
</gene>
<protein>
    <submittedName>
        <fullName evidence="7">DNA-directed RNA polymerase isoform 2</fullName>
    </submittedName>
</protein>
<evidence type="ECO:0000256" key="6">
    <source>
        <dbReference type="SAM" id="Phobius"/>
    </source>
</evidence>
<feature type="transmembrane region" description="Helical" evidence="6">
    <location>
        <begin position="149"/>
        <end position="175"/>
    </location>
</feature>
<keyword evidence="8" id="KW-1185">Reference proteome</keyword>
<feature type="transmembrane region" description="Helical" evidence="6">
    <location>
        <begin position="6"/>
        <end position="29"/>
    </location>
</feature>
<feature type="transmembrane region" description="Helical" evidence="6">
    <location>
        <begin position="181"/>
        <end position="205"/>
    </location>
</feature>
<dbReference type="Pfam" id="PF01925">
    <property type="entry name" value="TauE"/>
    <property type="match status" value="2"/>
</dbReference>
<organism evidence="7 8">
    <name type="scientific">Gossypium australe</name>
    <dbReference type="NCBI Taxonomy" id="47621"/>
    <lineage>
        <taxon>Eukaryota</taxon>
        <taxon>Viridiplantae</taxon>
        <taxon>Streptophyta</taxon>
        <taxon>Embryophyta</taxon>
        <taxon>Tracheophyta</taxon>
        <taxon>Spermatophyta</taxon>
        <taxon>Magnoliopsida</taxon>
        <taxon>eudicotyledons</taxon>
        <taxon>Gunneridae</taxon>
        <taxon>Pentapetalae</taxon>
        <taxon>rosids</taxon>
        <taxon>malvids</taxon>
        <taxon>Malvales</taxon>
        <taxon>Malvaceae</taxon>
        <taxon>Malvoideae</taxon>
        <taxon>Gossypium</taxon>
    </lineage>
</organism>
<keyword evidence="3 6" id="KW-0812">Transmembrane</keyword>
<evidence type="ECO:0000256" key="3">
    <source>
        <dbReference type="ARBA" id="ARBA00022692"/>
    </source>
</evidence>
<evidence type="ECO:0000256" key="1">
    <source>
        <dbReference type="ARBA" id="ARBA00004141"/>
    </source>
</evidence>
<evidence type="ECO:0000256" key="4">
    <source>
        <dbReference type="ARBA" id="ARBA00022989"/>
    </source>
</evidence>
<sequence length="485" mass="53409">MGGIQVNLRGLAMVAWILFLVLVISDVGIAERLLKHKRNQENEETQGLFVRVANFLWQDGKSAYEPVWPEMKFGWKIVVGSIVGFLGAALGSVGGVGGGGIFVPMLSLIIGFDPKSSTAISKCMIMGAAGSTVYYNLRLRHPTLEMPLIDYDLALLFQPMLMLGISIGVALNVMFADWMVTVLLIILFIVHNLCNKVYFSLVWVLKFVNGRNINESLIQRYRHMEERDNDEKGSCQGGIRSVQTSCLIFVLIEYDCDHPIQVPLLQNIYWKELSSLVYVWIGFLIVQIIKEYLPTCSVMYWIVTSLQIPIAASVTIFEAICLCKGTRVIASKGKEITNWKMHQILLYCSCGIIAGMVGGLLGLGGGFILGPLFLELGIPPQVASATSTFSMVFSSSMSVVQYYLLDRFPVPYAAYFVLVATIAAIAGQHVVRRIIAVIGRASIIIFILALTIFISAVSLGGVGIADMVKKLANKEYMGFENLCKA</sequence>
<dbReference type="GO" id="GO:0016567">
    <property type="term" value="P:protein ubiquitination"/>
    <property type="evidence" value="ECO:0007669"/>
    <property type="project" value="TreeGrafter"/>
</dbReference>
<dbReference type="AlphaFoldDB" id="A0A5B6VZN3"/>
<feature type="transmembrane region" description="Helical" evidence="6">
    <location>
        <begin position="443"/>
        <end position="465"/>
    </location>
</feature>
<feature type="transmembrane region" description="Helical" evidence="6">
    <location>
        <begin position="344"/>
        <end position="370"/>
    </location>
</feature>
<evidence type="ECO:0000313" key="8">
    <source>
        <dbReference type="Proteomes" id="UP000325315"/>
    </source>
</evidence>
<keyword evidence="7" id="KW-0240">DNA-directed RNA polymerase</keyword>
<comment type="caution">
    <text evidence="7">The sequence shown here is derived from an EMBL/GenBank/DDBJ whole genome shotgun (WGS) entry which is preliminary data.</text>
</comment>
<feature type="transmembrane region" description="Helical" evidence="6">
    <location>
        <begin position="412"/>
        <end position="431"/>
    </location>
</feature>
<dbReference type="InterPro" id="IPR002781">
    <property type="entry name" value="TM_pro_TauE-like"/>
</dbReference>
<evidence type="ECO:0000313" key="7">
    <source>
        <dbReference type="EMBL" id="KAA3474368.1"/>
    </source>
</evidence>
<evidence type="ECO:0000256" key="5">
    <source>
        <dbReference type="ARBA" id="ARBA00023136"/>
    </source>
</evidence>
<proteinExistence type="inferred from homology"/>
<evidence type="ECO:0000256" key="2">
    <source>
        <dbReference type="ARBA" id="ARBA00009142"/>
    </source>
</evidence>